<dbReference type="PANTHER" id="PTHR30185:SF18">
    <property type="entry name" value="TRANSCRIPTIONAL REGULATOR MTLR"/>
    <property type="match status" value="1"/>
</dbReference>
<dbReference type="InterPro" id="IPR013196">
    <property type="entry name" value="HTH_11"/>
</dbReference>
<protein>
    <recommendedName>
        <fullName evidence="7">HTH domain-containing protein</fullName>
    </recommendedName>
</protein>
<reference evidence="5 6" key="1">
    <citation type="submission" date="2017-09" db="EMBL/GenBank/DDBJ databases">
        <title>Large-scale bioinformatics analysis of Bacillus genomes uncovers conserved roles of natural products in bacterial physiology.</title>
        <authorList>
            <consortium name="Agbiome Team Llc"/>
            <person name="Bleich R.M."/>
            <person name="Grubbs K.J."/>
            <person name="Santa Maria K.C."/>
            <person name="Allen S.E."/>
            <person name="Farag S."/>
            <person name="Shank E.A."/>
            <person name="Bowers A."/>
        </authorList>
    </citation>
    <scope>NUCLEOTIDE SEQUENCE [LARGE SCALE GENOMIC DNA]</scope>
    <source>
        <strain evidence="5 6">AFS060282</strain>
    </source>
</reference>
<dbReference type="EMBL" id="NVDQ01000109">
    <property type="protein sequence ID" value="PFU99145.1"/>
    <property type="molecule type" value="Genomic_DNA"/>
</dbReference>
<dbReference type="InterPro" id="IPR036390">
    <property type="entry name" value="WH_DNA-bd_sf"/>
</dbReference>
<dbReference type="InterPro" id="IPR050661">
    <property type="entry name" value="BglG_antiterminators"/>
</dbReference>
<evidence type="ECO:0000259" key="3">
    <source>
        <dbReference type="Pfam" id="PF05043"/>
    </source>
</evidence>
<evidence type="ECO:0008006" key="7">
    <source>
        <dbReference type="Google" id="ProtNLM"/>
    </source>
</evidence>
<dbReference type="Pfam" id="PF08279">
    <property type="entry name" value="HTH_11"/>
    <property type="match status" value="1"/>
</dbReference>
<accession>A0A9X7G4E0</accession>
<dbReference type="SUPFAM" id="SSF46785">
    <property type="entry name" value="Winged helix' DNA-binding domain"/>
    <property type="match status" value="1"/>
</dbReference>
<dbReference type="Gene3D" id="1.10.10.10">
    <property type="entry name" value="Winged helix-like DNA-binding domain superfamily/Winged helix DNA-binding domain"/>
    <property type="match status" value="1"/>
</dbReference>
<organism evidence="5 6">
    <name type="scientific">Bacillus cereus</name>
    <dbReference type="NCBI Taxonomy" id="1396"/>
    <lineage>
        <taxon>Bacteria</taxon>
        <taxon>Bacillati</taxon>
        <taxon>Bacillota</taxon>
        <taxon>Bacilli</taxon>
        <taxon>Bacillales</taxon>
        <taxon>Bacillaceae</taxon>
        <taxon>Bacillus</taxon>
        <taxon>Bacillus cereus group</taxon>
    </lineage>
</organism>
<dbReference type="Proteomes" id="UP000226257">
    <property type="component" value="Unassembled WGS sequence"/>
</dbReference>
<sequence length="468" mass="55826">MNTILYSLINDKGVQRKISILELLNNNKDYMSSNSLAAYLECSSRTILNDIYELKRDLPENWDISSIKSKGHKIIKPINENINLIIYNYLKDSIIFKIMVGIFNGKHYTLEKWSQILFINKTTLKSILQKFNKTLKMSRIKLTFRVLKLEGNEINIRYFYTLFFYLMESYTSEFYEKCLLRGKVKRIINSYDLQLNVNLFANAIYVFVNRNVNKYNVKQQIGANYRLDCKQLECFKEILSAIENHYKMKLSENEIQIFKLCFFLALKSNKTQKMEIFNYYNSQSNIYKIYNELFKTIEEENQLNEFMKNKLIFELGVYINKISILNHYHLPIQYLINRAVGPSKRFVKLYKKNYSIILKWNKLFNNEKFNKHEIEYLAMYVTLHLYSNPKKIYILLKFSGTTIEENGVYLSLKNKLGEAVEIHRRENREVRYDYIVANHIIEKTKTPVFNISRNNNLKEIEAIGDKIM</sequence>
<dbReference type="AlphaFoldDB" id="A0A9X7G4E0"/>
<dbReference type="PANTHER" id="PTHR30185">
    <property type="entry name" value="CRYPTIC BETA-GLUCOSIDE BGL OPERON ANTITERMINATOR"/>
    <property type="match status" value="1"/>
</dbReference>
<dbReference type="Pfam" id="PF05043">
    <property type="entry name" value="Mga"/>
    <property type="match status" value="1"/>
</dbReference>
<keyword evidence="1" id="KW-0805">Transcription regulation</keyword>
<comment type="caution">
    <text evidence="5">The sequence shown here is derived from an EMBL/GenBank/DDBJ whole genome shotgun (WGS) entry which is preliminary data.</text>
</comment>
<evidence type="ECO:0000313" key="6">
    <source>
        <dbReference type="Proteomes" id="UP000226257"/>
    </source>
</evidence>
<gene>
    <name evidence="5" type="ORF">COK98_32470</name>
</gene>
<evidence type="ECO:0000256" key="2">
    <source>
        <dbReference type="ARBA" id="ARBA00023163"/>
    </source>
</evidence>
<evidence type="ECO:0000256" key="1">
    <source>
        <dbReference type="ARBA" id="ARBA00023015"/>
    </source>
</evidence>
<dbReference type="InterPro" id="IPR036388">
    <property type="entry name" value="WH-like_DNA-bd_sf"/>
</dbReference>
<feature type="domain" description="Mga helix-turn-helix" evidence="3">
    <location>
        <begin position="79"/>
        <end position="164"/>
    </location>
</feature>
<name>A0A9X7G4E0_BACCE</name>
<dbReference type="InterPro" id="IPR007737">
    <property type="entry name" value="Mga_HTH"/>
</dbReference>
<proteinExistence type="predicted"/>
<evidence type="ECO:0000313" key="5">
    <source>
        <dbReference type="EMBL" id="PFU99145.1"/>
    </source>
</evidence>
<dbReference type="RefSeq" id="WP_098660301.1">
    <property type="nucleotide sequence ID" value="NZ_NVDQ01000109.1"/>
</dbReference>
<keyword evidence="2" id="KW-0804">Transcription</keyword>
<evidence type="ECO:0000259" key="4">
    <source>
        <dbReference type="Pfam" id="PF08279"/>
    </source>
</evidence>
<feature type="domain" description="Helix-turn-helix type 11" evidence="4">
    <location>
        <begin position="16"/>
        <end position="72"/>
    </location>
</feature>